<feature type="compositionally biased region" description="Basic and acidic residues" evidence="1">
    <location>
        <begin position="106"/>
        <end position="120"/>
    </location>
</feature>
<dbReference type="OrthoDB" id="4743193at2759"/>
<name>K5W3N0_AGABU</name>
<reference evidence="3" key="1">
    <citation type="journal article" date="2012" name="Proc. Natl. Acad. Sci. U.S.A.">
        <title>Genome sequence of the button mushroom Agaricus bisporus reveals mechanisms governing adaptation to a humic-rich ecological niche.</title>
        <authorList>
            <person name="Morin E."/>
            <person name="Kohler A."/>
            <person name="Baker A.R."/>
            <person name="Foulongne-Oriol M."/>
            <person name="Lombard V."/>
            <person name="Nagy L.G."/>
            <person name="Ohm R.A."/>
            <person name="Patyshakuliyeva A."/>
            <person name="Brun A."/>
            <person name="Aerts A.L."/>
            <person name="Bailey A.M."/>
            <person name="Billette C."/>
            <person name="Coutinho P.M."/>
            <person name="Deakin G."/>
            <person name="Doddapaneni H."/>
            <person name="Floudas D."/>
            <person name="Grimwood J."/>
            <person name="Hilden K."/>
            <person name="Kuees U."/>
            <person name="LaButti K.M."/>
            <person name="Lapidus A."/>
            <person name="Lindquist E.A."/>
            <person name="Lucas S.M."/>
            <person name="Murat C."/>
            <person name="Riley R.W."/>
            <person name="Salamov A.A."/>
            <person name="Schmutz J."/>
            <person name="Subramanian V."/>
            <person name="Woesten H.A.B."/>
            <person name="Xu J."/>
            <person name="Eastwood D.C."/>
            <person name="Foster G.D."/>
            <person name="Sonnenberg A.S."/>
            <person name="Cullen D."/>
            <person name="de Vries R.P."/>
            <person name="Lundell T."/>
            <person name="Hibbett D.S."/>
            <person name="Henrissat B."/>
            <person name="Burton K.S."/>
            <person name="Kerrigan R.W."/>
            <person name="Challen M.P."/>
            <person name="Grigoriev I.V."/>
            <person name="Martin F."/>
        </authorList>
    </citation>
    <scope>NUCLEOTIDE SEQUENCE [LARGE SCALE GENOMIC DNA]</scope>
    <source>
        <strain evidence="3">JB137-S8 / ATCC MYA-4627 / FGSC 10392</strain>
    </source>
</reference>
<dbReference type="HOGENOM" id="CLU_1585993_0_0_1"/>
<dbReference type="GeneID" id="18826376"/>
<dbReference type="KEGG" id="abp:AGABI1DRAFT125794"/>
<dbReference type="EMBL" id="JH971387">
    <property type="protein sequence ID" value="EKM81404.1"/>
    <property type="molecule type" value="Genomic_DNA"/>
</dbReference>
<evidence type="ECO:0000313" key="3">
    <source>
        <dbReference type="Proteomes" id="UP000008493"/>
    </source>
</evidence>
<protein>
    <submittedName>
        <fullName evidence="2">Uncharacterized protein</fullName>
    </submittedName>
</protein>
<accession>K5W3N0</accession>
<dbReference type="AlphaFoldDB" id="K5W3N0"/>
<sequence>MPVNNPNTFYKVVQTLEHNNIPLGNFIRHSVRVWMKREYNGILTSQVKDLTRPEHGLHFNAGSVTAEKMKTFTVNKIAAVVWELVGNLMTADHVIIHCREKEREQRSKDRKLNRNVDNRGRKTQVLEEEEEEYYRPEIVSEHEDELEDIEELLEKQRYSLLQVFDDYY</sequence>
<dbReference type="InParanoid" id="K5W3N0"/>
<feature type="region of interest" description="Disordered" evidence="1">
    <location>
        <begin position="106"/>
        <end position="134"/>
    </location>
</feature>
<evidence type="ECO:0000256" key="1">
    <source>
        <dbReference type="SAM" id="MobiDB-lite"/>
    </source>
</evidence>
<proteinExistence type="predicted"/>
<gene>
    <name evidence="2" type="ORF">AGABI1DRAFT_125794</name>
</gene>
<keyword evidence="3" id="KW-1185">Reference proteome</keyword>
<evidence type="ECO:0000313" key="2">
    <source>
        <dbReference type="EMBL" id="EKM81404.1"/>
    </source>
</evidence>
<dbReference type="RefSeq" id="XP_007327335.1">
    <property type="nucleotide sequence ID" value="XM_007327273.1"/>
</dbReference>
<dbReference type="Proteomes" id="UP000008493">
    <property type="component" value="Unassembled WGS sequence"/>
</dbReference>
<organism evidence="2 3">
    <name type="scientific">Agaricus bisporus var. burnettii (strain JB137-S8 / ATCC MYA-4627 / FGSC 10392)</name>
    <name type="common">White button mushroom</name>
    <dbReference type="NCBI Taxonomy" id="597362"/>
    <lineage>
        <taxon>Eukaryota</taxon>
        <taxon>Fungi</taxon>
        <taxon>Dikarya</taxon>
        <taxon>Basidiomycota</taxon>
        <taxon>Agaricomycotina</taxon>
        <taxon>Agaricomycetes</taxon>
        <taxon>Agaricomycetidae</taxon>
        <taxon>Agaricales</taxon>
        <taxon>Agaricineae</taxon>
        <taxon>Agaricaceae</taxon>
        <taxon>Agaricus</taxon>
    </lineage>
</organism>